<gene>
    <name evidence="1" type="ORF">L6164_032723</name>
</gene>
<evidence type="ECO:0000313" key="2">
    <source>
        <dbReference type="Proteomes" id="UP000828941"/>
    </source>
</evidence>
<dbReference type="EMBL" id="CM039438">
    <property type="protein sequence ID" value="KAI4299246.1"/>
    <property type="molecule type" value="Genomic_DNA"/>
</dbReference>
<proteinExistence type="predicted"/>
<sequence>MAHHFHPSLASFKPQGAATKTQQKLSSVPSANKWSIDKGEKCSPCTNLDDLHNDLAEKLKVFKQFLKDVGDNSLEGFSMVDALQRLNIDHYFQEEIDSFLQKQYVFSSINGGGYGYDLEQTALVFRLFRQKGYYVPAVVFDKFTDKEGKFNQDLVQGIQGMVNLYEASHLGIAGEEILEEAQQFSEKVLKGKMANLDPDKAKLVRSTLEQPFHKSLAMFTARNFIGDYHGTNECSPALQGLAKINFNLVQSLLRNEILQISKWWTELGLANQLEYARNQPLKWYICSLACLNTDPSLSEQRVELTKPISFIYLLDDIFDVYGKLDDLTLLTEAVTRWDISATKQLPDYMKICFKHLYDLTNEISLRVYQKHGWNPIDSLRKTWASLCKAFLVEAEWFASGKLPKAEDYLQNGIVSSGVHVVLVHIFFILGQGITEEKVKIIERIPRVISLSATVLRLWDDLGSAEDENQEGKDGSYVGCLMNDDQDLSLVRAREQVMSKISDAWKSLNQECLFDHTFPTIFSKADLNIARMVPLLYGYDEDNHSLPRLEQEVASLLYHSVSL</sequence>
<protein>
    <submittedName>
        <fullName evidence="1">Uncharacterized protein</fullName>
    </submittedName>
</protein>
<name>A0ACB9KPL2_BAUVA</name>
<comment type="caution">
    <text evidence="1">The sequence shown here is derived from an EMBL/GenBank/DDBJ whole genome shotgun (WGS) entry which is preliminary data.</text>
</comment>
<dbReference type="Proteomes" id="UP000828941">
    <property type="component" value="Chromosome 13"/>
</dbReference>
<organism evidence="1 2">
    <name type="scientific">Bauhinia variegata</name>
    <name type="common">Purple orchid tree</name>
    <name type="synonym">Phanera variegata</name>
    <dbReference type="NCBI Taxonomy" id="167791"/>
    <lineage>
        <taxon>Eukaryota</taxon>
        <taxon>Viridiplantae</taxon>
        <taxon>Streptophyta</taxon>
        <taxon>Embryophyta</taxon>
        <taxon>Tracheophyta</taxon>
        <taxon>Spermatophyta</taxon>
        <taxon>Magnoliopsida</taxon>
        <taxon>eudicotyledons</taxon>
        <taxon>Gunneridae</taxon>
        <taxon>Pentapetalae</taxon>
        <taxon>rosids</taxon>
        <taxon>fabids</taxon>
        <taxon>Fabales</taxon>
        <taxon>Fabaceae</taxon>
        <taxon>Cercidoideae</taxon>
        <taxon>Cercideae</taxon>
        <taxon>Bauhiniinae</taxon>
        <taxon>Bauhinia</taxon>
    </lineage>
</organism>
<accession>A0ACB9KPL2</accession>
<keyword evidence="2" id="KW-1185">Reference proteome</keyword>
<reference evidence="1 2" key="1">
    <citation type="journal article" date="2022" name="DNA Res.">
        <title>Chromosomal-level genome assembly of the orchid tree Bauhinia variegata (Leguminosae; Cercidoideae) supports the allotetraploid origin hypothesis of Bauhinia.</title>
        <authorList>
            <person name="Zhong Y."/>
            <person name="Chen Y."/>
            <person name="Zheng D."/>
            <person name="Pang J."/>
            <person name="Liu Y."/>
            <person name="Luo S."/>
            <person name="Meng S."/>
            <person name="Qian L."/>
            <person name="Wei D."/>
            <person name="Dai S."/>
            <person name="Zhou R."/>
        </authorList>
    </citation>
    <scope>NUCLEOTIDE SEQUENCE [LARGE SCALE GENOMIC DNA]</scope>
    <source>
        <strain evidence="1">BV-YZ2020</strain>
    </source>
</reference>
<evidence type="ECO:0000313" key="1">
    <source>
        <dbReference type="EMBL" id="KAI4299246.1"/>
    </source>
</evidence>